<reference evidence="7" key="1">
    <citation type="submission" date="2023-07" db="EMBL/GenBank/DDBJ databases">
        <title>Gilvimarinus algae sp. nov., isolated from the surface of Kelp.</title>
        <authorList>
            <person name="Sun Y.Y."/>
            <person name="Gong Y."/>
            <person name="Du Z.J."/>
        </authorList>
    </citation>
    <scope>NUCLEOTIDE SEQUENCE</scope>
    <source>
        <strain evidence="7">SDUM040014</strain>
    </source>
</reference>
<keyword evidence="2 5" id="KW-0479">Metal-binding</keyword>
<feature type="signal peptide" evidence="5">
    <location>
        <begin position="1"/>
        <end position="22"/>
    </location>
</feature>
<keyword evidence="8" id="KW-1185">Reference proteome</keyword>
<dbReference type="RefSeq" id="WP_302711237.1">
    <property type="nucleotide sequence ID" value="NZ_JAULRT010000032.1"/>
</dbReference>
<keyword evidence="1 5" id="KW-0813">Transport</keyword>
<proteinExistence type="predicted"/>
<evidence type="ECO:0000256" key="2">
    <source>
        <dbReference type="ARBA" id="ARBA00022723"/>
    </source>
</evidence>
<comment type="function">
    <text evidence="5">Transfers electrons from cytochrome c551 to cytochrome oxidase.</text>
</comment>
<gene>
    <name evidence="7" type="primary">azu</name>
    <name evidence="7" type="ORF">QWI16_02930</name>
</gene>
<evidence type="ECO:0000313" key="7">
    <source>
        <dbReference type="EMBL" id="MDO3381111.1"/>
    </source>
</evidence>
<dbReference type="EMBL" id="JAULRT010000032">
    <property type="protein sequence ID" value="MDO3381111.1"/>
    <property type="molecule type" value="Genomic_DNA"/>
</dbReference>
<sequence>MKVVKYLVSVGFLALIGSAAQADDCSVTIDSTDQMRFDTDAITISSSCEQFTVNLTHSGSLPANAMGHNWVLTQTADLQAVAQDGMSAGLENDYVKPGDERVIAYTEVIGGGESTSVTFDVAQLEVGGDYSFLCSFPGHYALMKGTVTVE</sequence>
<dbReference type="InterPro" id="IPR000923">
    <property type="entry name" value="BlueCu_1"/>
</dbReference>
<comment type="subcellular location">
    <subcellularLocation>
        <location evidence="5">Periplasm</location>
    </subcellularLocation>
</comment>
<keyword evidence="4 5" id="KW-0186">Copper</keyword>
<keyword evidence="5" id="KW-0732">Signal</keyword>
<dbReference type="Pfam" id="PF00127">
    <property type="entry name" value="Copper-bind"/>
    <property type="match status" value="1"/>
</dbReference>
<keyword evidence="3 5" id="KW-0249">Electron transport</keyword>
<dbReference type="Gene3D" id="2.60.40.420">
    <property type="entry name" value="Cupredoxins - blue copper proteins"/>
    <property type="match status" value="1"/>
</dbReference>
<dbReference type="InterPro" id="IPR014068">
    <property type="entry name" value="Azurin"/>
</dbReference>
<keyword evidence="5" id="KW-0574">Periplasm</keyword>
<feature type="chain" id="PRO_5044983383" description="Azurin" evidence="5">
    <location>
        <begin position="23"/>
        <end position="150"/>
    </location>
</feature>
<evidence type="ECO:0000313" key="8">
    <source>
        <dbReference type="Proteomes" id="UP001168380"/>
    </source>
</evidence>
<evidence type="ECO:0000259" key="6">
    <source>
        <dbReference type="Pfam" id="PF00127"/>
    </source>
</evidence>
<organism evidence="7 8">
    <name type="scientific">Gilvimarinus algae</name>
    <dbReference type="NCBI Taxonomy" id="3058037"/>
    <lineage>
        <taxon>Bacteria</taxon>
        <taxon>Pseudomonadati</taxon>
        <taxon>Pseudomonadota</taxon>
        <taxon>Gammaproteobacteria</taxon>
        <taxon>Cellvibrionales</taxon>
        <taxon>Cellvibrionaceae</taxon>
        <taxon>Gilvimarinus</taxon>
    </lineage>
</organism>
<dbReference type="CDD" id="cd13922">
    <property type="entry name" value="Azurin"/>
    <property type="match status" value="1"/>
</dbReference>
<dbReference type="PROSITE" id="PS00196">
    <property type="entry name" value="COPPER_BLUE"/>
    <property type="match status" value="1"/>
</dbReference>
<dbReference type="PANTHER" id="PTHR38439:SF2">
    <property type="entry name" value="OUTER MEMBRANE PROTEIN H.8"/>
    <property type="match status" value="1"/>
</dbReference>
<dbReference type="SUPFAM" id="SSF49503">
    <property type="entry name" value="Cupredoxins"/>
    <property type="match status" value="1"/>
</dbReference>
<dbReference type="InterPro" id="IPR008972">
    <property type="entry name" value="Cupredoxin"/>
</dbReference>
<feature type="domain" description="Blue (type 1) copper" evidence="6">
    <location>
        <begin position="24"/>
        <end position="150"/>
    </location>
</feature>
<evidence type="ECO:0000256" key="4">
    <source>
        <dbReference type="ARBA" id="ARBA00023008"/>
    </source>
</evidence>
<evidence type="ECO:0000256" key="1">
    <source>
        <dbReference type="ARBA" id="ARBA00022448"/>
    </source>
</evidence>
<dbReference type="Proteomes" id="UP001168380">
    <property type="component" value="Unassembled WGS sequence"/>
</dbReference>
<dbReference type="NCBIfam" id="TIGR02695">
    <property type="entry name" value="azurin"/>
    <property type="match status" value="1"/>
</dbReference>
<evidence type="ECO:0000256" key="3">
    <source>
        <dbReference type="ARBA" id="ARBA00022982"/>
    </source>
</evidence>
<dbReference type="InterPro" id="IPR050845">
    <property type="entry name" value="Cu-binding_ET"/>
</dbReference>
<dbReference type="PANTHER" id="PTHR38439">
    <property type="entry name" value="AURACYANIN-B"/>
    <property type="match status" value="1"/>
</dbReference>
<comment type="caution">
    <text evidence="7">The sequence shown here is derived from an EMBL/GenBank/DDBJ whole genome shotgun (WGS) entry which is preliminary data.</text>
</comment>
<evidence type="ECO:0000256" key="5">
    <source>
        <dbReference type="RuleBase" id="RU363017"/>
    </source>
</evidence>
<protein>
    <recommendedName>
        <fullName evidence="5">Azurin</fullName>
    </recommendedName>
</protein>
<dbReference type="InterPro" id="IPR028871">
    <property type="entry name" value="BlueCu_1_BS"/>
</dbReference>
<name>A0ABT8TAY7_9GAMM</name>
<accession>A0ABT8TAY7</accession>